<reference evidence="1" key="2">
    <citation type="journal article" date="2015" name="Data Brief">
        <title>Shoot transcriptome of the giant reed, Arundo donax.</title>
        <authorList>
            <person name="Barrero R.A."/>
            <person name="Guerrero F.D."/>
            <person name="Moolhuijzen P."/>
            <person name="Goolsby J.A."/>
            <person name="Tidwell J."/>
            <person name="Bellgard S.E."/>
            <person name="Bellgard M.I."/>
        </authorList>
    </citation>
    <scope>NUCLEOTIDE SEQUENCE</scope>
    <source>
        <tissue evidence="1">Shoot tissue taken approximately 20 cm above the soil surface</tissue>
    </source>
</reference>
<proteinExistence type="predicted"/>
<dbReference type="EMBL" id="GBRH01160077">
    <property type="protein sequence ID" value="JAE37819.1"/>
    <property type="molecule type" value="Transcribed_RNA"/>
</dbReference>
<evidence type="ECO:0000313" key="1">
    <source>
        <dbReference type="EMBL" id="JAE37819.1"/>
    </source>
</evidence>
<protein>
    <submittedName>
        <fullName evidence="1">Uncharacterized protein</fullName>
    </submittedName>
</protein>
<sequence>MVVITGNPMIFRLPRVVVGVVHVARLSHRNVRLWRHHAGLEALDRDCTIIVVVLWRCVDLLARGTAGESSIFACNQQGPSPIITDDEVLLLPSIQKSQS</sequence>
<reference evidence="1" key="1">
    <citation type="submission" date="2014-09" db="EMBL/GenBank/DDBJ databases">
        <authorList>
            <person name="Magalhaes I.L.F."/>
            <person name="Oliveira U."/>
            <person name="Santos F.R."/>
            <person name="Vidigal T.H.D.A."/>
            <person name="Brescovit A.D."/>
            <person name="Santos A.J."/>
        </authorList>
    </citation>
    <scope>NUCLEOTIDE SEQUENCE</scope>
    <source>
        <tissue evidence="1">Shoot tissue taken approximately 20 cm above the soil surface</tissue>
    </source>
</reference>
<accession>A0A0A9HPP7</accession>
<dbReference type="AlphaFoldDB" id="A0A0A9HPP7"/>
<organism evidence="1">
    <name type="scientific">Arundo donax</name>
    <name type="common">Giant reed</name>
    <name type="synonym">Donax arundinaceus</name>
    <dbReference type="NCBI Taxonomy" id="35708"/>
    <lineage>
        <taxon>Eukaryota</taxon>
        <taxon>Viridiplantae</taxon>
        <taxon>Streptophyta</taxon>
        <taxon>Embryophyta</taxon>
        <taxon>Tracheophyta</taxon>
        <taxon>Spermatophyta</taxon>
        <taxon>Magnoliopsida</taxon>
        <taxon>Liliopsida</taxon>
        <taxon>Poales</taxon>
        <taxon>Poaceae</taxon>
        <taxon>PACMAD clade</taxon>
        <taxon>Arundinoideae</taxon>
        <taxon>Arundineae</taxon>
        <taxon>Arundo</taxon>
    </lineage>
</organism>
<name>A0A0A9HPP7_ARUDO</name>